<evidence type="ECO:0000259" key="7">
    <source>
        <dbReference type="Pfam" id="PF14295"/>
    </source>
</evidence>
<dbReference type="AlphaFoldDB" id="A9UVN3"/>
<evidence type="ECO:0000313" key="10">
    <source>
        <dbReference type="Proteomes" id="UP000001357"/>
    </source>
</evidence>
<gene>
    <name evidence="9" type="ORF">MONBRDRAFT_24186</name>
</gene>
<proteinExistence type="inferred from homology"/>
<comment type="similarity">
    <text evidence="1">Belongs to the glycosyl hydrolase 2 family.</text>
</comment>
<feature type="signal peptide" evidence="4">
    <location>
        <begin position="1"/>
        <end position="18"/>
    </location>
</feature>
<reference evidence="9 10" key="1">
    <citation type="journal article" date="2008" name="Nature">
        <title>The genome of the choanoflagellate Monosiga brevicollis and the origin of metazoans.</title>
        <authorList>
            <consortium name="JGI Sequencing"/>
            <person name="King N."/>
            <person name="Westbrook M.J."/>
            <person name="Young S.L."/>
            <person name="Kuo A."/>
            <person name="Abedin M."/>
            <person name="Chapman J."/>
            <person name="Fairclough S."/>
            <person name="Hellsten U."/>
            <person name="Isogai Y."/>
            <person name="Letunic I."/>
            <person name="Marr M."/>
            <person name="Pincus D."/>
            <person name="Putnam N."/>
            <person name="Rokas A."/>
            <person name="Wright K.J."/>
            <person name="Zuzow R."/>
            <person name="Dirks W."/>
            <person name="Good M."/>
            <person name="Goodstein D."/>
            <person name="Lemons D."/>
            <person name="Li W."/>
            <person name="Lyons J.B."/>
            <person name="Morris A."/>
            <person name="Nichols S."/>
            <person name="Richter D.J."/>
            <person name="Salamov A."/>
            <person name="Bork P."/>
            <person name="Lim W.A."/>
            <person name="Manning G."/>
            <person name="Miller W.T."/>
            <person name="McGinnis W."/>
            <person name="Shapiro H."/>
            <person name="Tjian R."/>
            <person name="Grigoriev I.V."/>
            <person name="Rokhsar D."/>
        </authorList>
    </citation>
    <scope>NUCLEOTIDE SEQUENCE [LARGE SCALE GENOMIC DNA]</scope>
    <source>
        <strain evidence="10">MX1 / ATCC 50154</strain>
    </source>
</reference>
<evidence type="ECO:0000313" key="9">
    <source>
        <dbReference type="EMBL" id="EDQ90426.1"/>
    </source>
</evidence>
<dbReference type="InterPro" id="IPR006102">
    <property type="entry name" value="Ig-like_GH2"/>
</dbReference>
<dbReference type="Pfam" id="PF00703">
    <property type="entry name" value="Glyco_hydro_2"/>
    <property type="match status" value="1"/>
</dbReference>
<dbReference type="KEGG" id="mbr:MONBRDRAFT_24186"/>
<sequence length="686" mass="75399">MSPLKLLVAIAACGAVAAASDCKCGPFSYADPSGIINPTGYLVGVDYPGNDMAPCGSNGCKMDSTSDHLDCESLCNSTKNCNAYVFDNCSDGPICWLKSYADPRNGNPNKCRNSRILQAIPTGPYCAMTSKWAADVDPENTLPAYPRPQMVRDVEWANLNGMWQFEGANSISSVQNPPFGQTLNSSILVPFPTESCLSGQWKNYQNMWYRLLFEAPAMPDGGRLLLHFGSVDWMTVAFVNGKQVGNHTGGYDPFTFDITESVGSGKSELLIFVNDPSDYGRQCFGKQRISAITSPGGDTYTPNSGIWQTVWLEPVPANHIDSYKLTPSLTAINISVATTSSTNVSIVVFNESGVVTNGSFPSGQWTNLEIPSPRLWSTEDPHLYNFTLTIPGGDSVQGYFGLRTFTLCSDASGTTRPCLNNKPIFMAGWLDQSYWPDGIYTAPTDEALKFDVAAVHTYGLNMIRLHQKTNPQRWYHFADQMGIIDMVQHYGDVHGTTPDPNLYMQDLKAMIDTVWNHPSVVQYEAFNEGDMVSHFDAPSVVNWIKAYDPSRLVDTNSGGPANNLRVGDVNDVHNYPYPQHPDADHGQYAMIGEFGGVGAFVDGKEWWPNKCGTYLHVDTPSEEAQTYINMTLTMLQNQPLSASVYTQIVDVELECDGFLNYDRSSKFSDEDVQAVAKANAALIKKL</sequence>
<feature type="domain" description="Apple" evidence="7">
    <location>
        <begin position="45"/>
        <end position="98"/>
    </location>
</feature>
<dbReference type="Gene3D" id="3.50.4.10">
    <property type="entry name" value="Hepatocyte Growth Factor"/>
    <property type="match status" value="1"/>
</dbReference>
<evidence type="ECO:0000259" key="6">
    <source>
        <dbReference type="Pfam" id="PF02836"/>
    </source>
</evidence>
<feature type="domain" description="Glycoside hydrolase family 2 catalytic" evidence="6">
    <location>
        <begin position="420"/>
        <end position="564"/>
    </location>
</feature>
<keyword evidence="3" id="KW-0326">Glycosidase</keyword>
<keyword evidence="4" id="KW-0732">Signal</keyword>
<dbReference type="InterPro" id="IPR008979">
    <property type="entry name" value="Galactose-bd-like_sf"/>
</dbReference>
<dbReference type="InterPro" id="IPR054593">
    <property type="entry name" value="Beta-mannosidase-like_N2"/>
</dbReference>
<dbReference type="Pfam" id="PF14295">
    <property type="entry name" value="PAN_4"/>
    <property type="match status" value="1"/>
</dbReference>
<dbReference type="InterPro" id="IPR036156">
    <property type="entry name" value="Beta-gal/glucu_dom_sf"/>
</dbReference>
<dbReference type="Gene3D" id="2.60.40.10">
    <property type="entry name" value="Immunoglobulins"/>
    <property type="match status" value="1"/>
</dbReference>
<dbReference type="GO" id="GO:0005975">
    <property type="term" value="P:carbohydrate metabolic process"/>
    <property type="evidence" value="ECO:0007669"/>
    <property type="project" value="InterPro"/>
</dbReference>
<feature type="chain" id="PRO_5002744457" description="Glycoside hydrolase family 2 protein" evidence="4">
    <location>
        <begin position="19"/>
        <end position="686"/>
    </location>
</feature>
<keyword evidence="2" id="KW-0378">Hydrolase</keyword>
<dbReference type="EMBL" id="CH991547">
    <property type="protein sequence ID" value="EDQ90426.1"/>
    <property type="molecule type" value="Genomic_DNA"/>
</dbReference>
<evidence type="ECO:0000259" key="8">
    <source>
        <dbReference type="Pfam" id="PF22666"/>
    </source>
</evidence>
<protein>
    <recommendedName>
        <fullName evidence="11">Glycoside hydrolase family 2 protein</fullName>
    </recommendedName>
</protein>
<dbReference type="PANTHER" id="PTHR42732">
    <property type="entry name" value="BETA-GALACTOSIDASE"/>
    <property type="match status" value="1"/>
</dbReference>
<evidence type="ECO:0000259" key="5">
    <source>
        <dbReference type="Pfam" id="PF00703"/>
    </source>
</evidence>
<feature type="domain" description="Beta-mannosidase-like galactose-binding" evidence="8">
    <location>
        <begin position="190"/>
        <end position="287"/>
    </location>
</feature>
<dbReference type="SUPFAM" id="SSF51445">
    <property type="entry name" value="(Trans)glycosidases"/>
    <property type="match status" value="1"/>
</dbReference>
<evidence type="ECO:0000256" key="4">
    <source>
        <dbReference type="SAM" id="SignalP"/>
    </source>
</evidence>
<name>A9UVN3_MONBE</name>
<dbReference type="GO" id="GO:0004553">
    <property type="term" value="F:hydrolase activity, hydrolyzing O-glycosyl compounds"/>
    <property type="evidence" value="ECO:0007669"/>
    <property type="project" value="InterPro"/>
</dbReference>
<dbReference type="InterPro" id="IPR003609">
    <property type="entry name" value="Pan_app"/>
</dbReference>
<dbReference type="Pfam" id="PF22666">
    <property type="entry name" value="Glyco_hydro_2_N2"/>
    <property type="match status" value="1"/>
</dbReference>
<dbReference type="Proteomes" id="UP000001357">
    <property type="component" value="Unassembled WGS sequence"/>
</dbReference>
<dbReference type="Pfam" id="PF02836">
    <property type="entry name" value="Glyco_hydro_2_C"/>
    <property type="match status" value="1"/>
</dbReference>
<dbReference type="InterPro" id="IPR051913">
    <property type="entry name" value="GH2_Domain-Containing"/>
</dbReference>
<feature type="domain" description="Glycoside hydrolase family 2 immunoglobulin-like beta-sandwich" evidence="5">
    <location>
        <begin position="354"/>
        <end position="403"/>
    </location>
</feature>
<accession>A9UVN3</accession>
<dbReference type="OMA" id="PQCGSPF"/>
<dbReference type="eggNOG" id="KOG2024">
    <property type="taxonomic scope" value="Eukaryota"/>
</dbReference>
<dbReference type="Gene3D" id="2.60.120.260">
    <property type="entry name" value="Galactose-binding domain-like"/>
    <property type="match status" value="1"/>
</dbReference>
<dbReference type="PANTHER" id="PTHR42732:SF2">
    <property type="entry name" value="BETA-MANNOSIDASE"/>
    <property type="match status" value="1"/>
</dbReference>
<dbReference type="SUPFAM" id="SSF49785">
    <property type="entry name" value="Galactose-binding domain-like"/>
    <property type="match status" value="1"/>
</dbReference>
<evidence type="ECO:0000256" key="1">
    <source>
        <dbReference type="ARBA" id="ARBA00007401"/>
    </source>
</evidence>
<evidence type="ECO:0008006" key="11">
    <source>
        <dbReference type="Google" id="ProtNLM"/>
    </source>
</evidence>
<dbReference type="GeneID" id="5890000"/>
<dbReference type="SUPFAM" id="SSF49303">
    <property type="entry name" value="beta-Galactosidase/glucuronidase domain"/>
    <property type="match status" value="1"/>
</dbReference>
<dbReference type="RefSeq" id="XP_001744477.1">
    <property type="nucleotide sequence ID" value="XM_001744425.1"/>
</dbReference>
<evidence type="ECO:0000256" key="3">
    <source>
        <dbReference type="ARBA" id="ARBA00023295"/>
    </source>
</evidence>
<evidence type="ECO:0000256" key="2">
    <source>
        <dbReference type="ARBA" id="ARBA00022801"/>
    </source>
</evidence>
<dbReference type="InterPro" id="IPR013783">
    <property type="entry name" value="Ig-like_fold"/>
</dbReference>
<organism evidence="9 10">
    <name type="scientific">Monosiga brevicollis</name>
    <name type="common">Choanoflagellate</name>
    <dbReference type="NCBI Taxonomy" id="81824"/>
    <lineage>
        <taxon>Eukaryota</taxon>
        <taxon>Choanoflagellata</taxon>
        <taxon>Craspedida</taxon>
        <taxon>Salpingoecidae</taxon>
        <taxon>Monosiga</taxon>
    </lineage>
</organism>
<dbReference type="InterPro" id="IPR017853">
    <property type="entry name" value="GH"/>
</dbReference>
<keyword evidence="10" id="KW-1185">Reference proteome</keyword>
<dbReference type="InParanoid" id="A9UVN3"/>
<dbReference type="Gene3D" id="3.20.20.80">
    <property type="entry name" value="Glycosidases"/>
    <property type="match status" value="1"/>
</dbReference>
<dbReference type="InterPro" id="IPR006103">
    <property type="entry name" value="Glyco_hydro_2_cat"/>
</dbReference>
<dbReference type="STRING" id="81824.A9UVN3"/>